<evidence type="ECO:0000313" key="4">
    <source>
        <dbReference type="Proteomes" id="UP000030634"/>
    </source>
</evidence>
<dbReference type="HOGENOM" id="CLU_1029429_0_0_0"/>
<feature type="domain" description="Insertion element IS402-like" evidence="2">
    <location>
        <begin position="191"/>
        <end position="257"/>
    </location>
</feature>
<name>A0A0A7KIW7_9DEIO</name>
<proteinExistence type="predicted"/>
<protein>
    <recommendedName>
        <fullName evidence="2">Insertion element IS402-like domain-containing protein</fullName>
    </recommendedName>
</protein>
<dbReference type="Pfam" id="PF13340">
    <property type="entry name" value="DUF4096"/>
    <property type="match status" value="1"/>
</dbReference>
<dbReference type="InterPro" id="IPR025161">
    <property type="entry name" value="IS402-like_dom"/>
</dbReference>
<feature type="region of interest" description="Disordered" evidence="1">
    <location>
        <begin position="198"/>
        <end position="217"/>
    </location>
</feature>
<accession>A0A0A7KIW7</accession>
<sequence length="270" mass="29600">MRWHCPKLNHVVIPLTGTVNDNPYDPRVVDEARAVARRLLGSWPALVKLERGQRLSPGGLHLHLMVDARAPLHIGSAGTSNGAVGRVAHIQAVYDDDGLFRYLSKPAHAGAMAFRPGRPLHAQPAAFRLAVQHLRAGQAQCRIQGRAKLARTLWLHRLGRLPGWLPTAYVAREVPGLPSPLDLPTITLDPATWARVAAHLSPPSPGGRGRPRQASKQPLELALARTLSGAAWNRLPNYATAFRRHQQWDASGAWAAVLRELNVPPHRILK</sequence>
<dbReference type="STRING" id="1182571.QR90_08760"/>
<gene>
    <name evidence="3" type="ORF">QR90_08760</name>
</gene>
<evidence type="ECO:0000313" key="3">
    <source>
        <dbReference type="EMBL" id="AIZ45174.1"/>
    </source>
</evidence>
<reference evidence="4" key="1">
    <citation type="submission" date="2014-11" db="EMBL/GenBank/DDBJ databases">
        <title>Hymenobacter sp. DG25B genome submission.</title>
        <authorList>
            <person name="Jung H.-Y."/>
            <person name="Kim M.K."/>
            <person name="Srinivasan S."/>
            <person name="Lim S."/>
        </authorList>
    </citation>
    <scope>NUCLEOTIDE SEQUENCE [LARGE SCALE GENOMIC DNA]</scope>
    <source>
        <strain evidence="4">DY59</strain>
    </source>
</reference>
<dbReference type="EMBL" id="CP010028">
    <property type="protein sequence ID" value="AIZ45174.1"/>
    <property type="molecule type" value="Genomic_DNA"/>
</dbReference>
<evidence type="ECO:0000259" key="2">
    <source>
        <dbReference type="Pfam" id="PF13340"/>
    </source>
</evidence>
<dbReference type="Proteomes" id="UP000030634">
    <property type="component" value="Chromosome"/>
</dbReference>
<dbReference type="KEGG" id="dsw:QR90_08760"/>
<organism evidence="3 4">
    <name type="scientific">Deinococcus radiopugnans</name>
    <dbReference type="NCBI Taxonomy" id="57497"/>
    <lineage>
        <taxon>Bacteria</taxon>
        <taxon>Thermotogati</taxon>
        <taxon>Deinococcota</taxon>
        <taxon>Deinococci</taxon>
        <taxon>Deinococcales</taxon>
        <taxon>Deinococcaceae</taxon>
        <taxon>Deinococcus</taxon>
    </lineage>
</organism>
<evidence type="ECO:0000256" key="1">
    <source>
        <dbReference type="SAM" id="MobiDB-lite"/>
    </source>
</evidence>
<dbReference type="AlphaFoldDB" id="A0A0A7KIW7"/>